<dbReference type="KEGG" id="ccp:CHC_T00002492001"/>
<reference evidence="3" key="1">
    <citation type="journal article" date="2013" name="Proc. Natl. Acad. Sci. U.S.A.">
        <title>Genome structure and metabolic features in the red seaweed Chondrus crispus shed light on evolution of the Archaeplastida.</title>
        <authorList>
            <person name="Collen J."/>
            <person name="Porcel B."/>
            <person name="Carre W."/>
            <person name="Ball S.G."/>
            <person name="Chaparro C."/>
            <person name="Tonon T."/>
            <person name="Barbeyron T."/>
            <person name="Michel G."/>
            <person name="Noel B."/>
            <person name="Valentin K."/>
            <person name="Elias M."/>
            <person name="Artiguenave F."/>
            <person name="Arun A."/>
            <person name="Aury J.M."/>
            <person name="Barbosa-Neto J.F."/>
            <person name="Bothwell J.H."/>
            <person name="Bouget F.Y."/>
            <person name="Brillet L."/>
            <person name="Cabello-Hurtado F."/>
            <person name="Capella-Gutierrez S."/>
            <person name="Charrier B."/>
            <person name="Cladiere L."/>
            <person name="Cock J.M."/>
            <person name="Coelho S.M."/>
            <person name="Colleoni C."/>
            <person name="Czjzek M."/>
            <person name="Da Silva C."/>
            <person name="Delage L."/>
            <person name="Denoeud F."/>
            <person name="Deschamps P."/>
            <person name="Dittami S.M."/>
            <person name="Gabaldon T."/>
            <person name="Gachon C.M."/>
            <person name="Groisillier A."/>
            <person name="Herve C."/>
            <person name="Jabbari K."/>
            <person name="Katinka M."/>
            <person name="Kloareg B."/>
            <person name="Kowalczyk N."/>
            <person name="Labadie K."/>
            <person name="Leblanc C."/>
            <person name="Lopez P.J."/>
            <person name="McLachlan D.H."/>
            <person name="Meslet-Cladiere L."/>
            <person name="Moustafa A."/>
            <person name="Nehr Z."/>
            <person name="Nyvall Collen P."/>
            <person name="Panaud O."/>
            <person name="Partensky F."/>
            <person name="Poulain J."/>
            <person name="Rensing S.A."/>
            <person name="Rousvoal S."/>
            <person name="Samson G."/>
            <person name="Symeonidi A."/>
            <person name="Weissenbach J."/>
            <person name="Zambounis A."/>
            <person name="Wincker P."/>
            <person name="Boyen C."/>
        </authorList>
    </citation>
    <scope>NUCLEOTIDE SEQUENCE [LARGE SCALE GENOMIC DNA]</scope>
    <source>
        <strain evidence="3">cv. Stackhouse</strain>
    </source>
</reference>
<gene>
    <name evidence="2" type="ORF">CHC_T00002492001</name>
</gene>
<protein>
    <submittedName>
        <fullName evidence="2">Uncharacterized protein</fullName>
    </submittedName>
</protein>
<evidence type="ECO:0000313" key="2">
    <source>
        <dbReference type="EMBL" id="CDF33701.1"/>
    </source>
</evidence>
<dbReference type="EMBL" id="HG001655">
    <property type="protein sequence ID" value="CDF33701.1"/>
    <property type="molecule type" value="Genomic_DNA"/>
</dbReference>
<keyword evidence="3" id="KW-1185">Reference proteome</keyword>
<keyword evidence="1" id="KW-1133">Transmembrane helix</keyword>
<keyword evidence="1" id="KW-0472">Membrane</keyword>
<dbReference type="Proteomes" id="UP000012073">
    <property type="component" value="Unassembled WGS sequence"/>
</dbReference>
<dbReference type="GeneID" id="17321237"/>
<dbReference type="RefSeq" id="XP_005713520.1">
    <property type="nucleotide sequence ID" value="XM_005713463.1"/>
</dbReference>
<feature type="transmembrane region" description="Helical" evidence="1">
    <location>
        <begin position="165"/>
        <end position="190"/>
    </location>
</feature>
<name>R7Q8I8_CHOCR</name>
<proteinExistence type="predicted"/>
<accession>R7Q8I8</accession>
<dbReference type="Gramene" id="CDF33701">
    <property type="protein sequence ID" value="CDF33701"/>
    <property type="gene ID" value="CHC_T00002492001"/>
</dbReference>
<organism evidence="2 3">
    <name type="scientific">Chondrus crispus</name>
    <name type="common">Carrageen Irish moss</name>
    <name type="synonym">Polymorpha crispa</name>
    <dbReference type="NCBI Taxonomy" id="2769"/>
    <lineage>
        <taxon>Eukaryota</taxon>
        <taxon>Rhodophyta</taxon>
        <taxon>Florideophyceae</taxon>
        <taxon>Rhodymeniophycidae</taxon>
        <taxon>Gigartinales</taxon>
        <taxon>Gigartinaceae</taxon>
        <taxon>Chondrus</taxon>
    </lineage>
</organism>
<sequence length="191" mass="21243">MRLPSVLARCSPKLCIVRCRFYCGLLCRLPRMPLSYACRRVTLELCFDLKRCILLCTAVSPHAGRQAFATSCFASYNTVLHLAGVPTNLGAHHHCCRAERRWTGDNSPLPCSDHSVHARDMPCAQFVKTRQPSSSRPALAHFARRLEAIVARHARGWMPFKKVEASFIGTGFAGASCWVVVTPTVVSLFVR</sequence>
<dbReference type="AlphaFoldDB" id="R7Q8I8"/>
<keyword evidence="1" id="KW-0812">Transmembrane</keyword>
<evidence type="ECO:0000313" key="3">
    <source>
        <dbReference type="Proteomes" id="UP000012073"/>
    </source>
</evidence>
<evidence type="ECO:0000256" key="1">
    <source>
        <dbReference type="SAM" id="Phobius"/>
    </source>
</evidence>